<reference evidence="2 3" key="1">
    <citation type="submission" date="2017-09" db="EMBL/GenBank/DDBJ databases">
        <title>Large-scale bioinformatics analysis of Bacillus genomes uncovers conserved roles of natural products in bacterial physiology.</title>
        <authorList>
            <consortium name="Agbiome Team Llc"/>
            <person name="Bleich R.M."/>
            <person name="Kirk G.J."/>
            <person name="Santa Maria K.C."/>
            <person name="Allen S.E."/>
            <person name="Farag S."/>
            <person name="Shank E.A."/>
            <person name="Bowers A."/>
        </authorList>
    </citation>
    <scope>NUCLEOTIDE SEQUENCE [LARGE SCALE GENOMIC DNA]</scope>
    <source>
        <strain evidence="2 3">AFS015413</strain>
    </source>
</reference>
<dbReference type="Proteomes" id="UP000220397">
    <property type="component" value="Unassembled WGS sequence"/>
</dbReference>
<evidence type="ECO:0000313" key="2">
    <source>
        <dbReference type="EMBL" id="PFB08054.1"/>
    </source>
</evidence>
<sequence length="166" mass="19489">MRKQKRLIDKLMDIPTDFLLTYNGEYGHLLINPVKAEIVDNIDRNKIEEKVKDAYLEENKESILEGIELSYQEQKDEGIPRQMYLKQCLKAYTTKWYEYDDVYIYKKNTLYKKILEGLCEGTAFKIQDDRNGLLLFSNSYSAQLLYKGSYVGMIKINDDGTTQIIN</sequence>
<evidence type="ECO:0000313" key="3">
    <source>
        <dbReference type="Proteomes" id="UP000220397"/>
    </source>
</evidence>
<accession>A0A9X6VCJ9</accession>
<dbReference type="AlphaFoldDB" id="A0A9X6VCJ9"/>
<protein>
    <submittedName>
        <fullName evidence="2">Uncharacterized protein</fullName>
    </submittedName>
</protein>
<dbReference type="RefSeq" id="WP_001231276.1">
    <property type="nucleotide sequence ID" value="NZ_JARSUL010000030.1"/>
</dbReference>
<proteinExistence type="predicted"/>
<dbReference type="Proteomes" id="UP001168357">
    <property type="component" value="Unassembled WGS sequence"/>
</dbReference>
<comment type="caution">
    <text evidence="2">The sequence shown here is derived from an EMBL/GenBank/DDBJ whole genome shotgun (WGS) entry which is preliminary data.</text>
</comment>
<reference evidence="1" key="2">
    <citation type="submission" date="2019-07" db="EMBL/GenBank/DDBJ databases">
        <title>Draft Genome Sequence of Bacillus thuringiensis Strain S906, an Isolate Toxic for Coleopteran and Lepidopteran.</title>
        <authorList>
            <person name="Grynberg P."/>
            <person name="Martins E.S."/>
            <person name="Queiroz P.R."/>
            <person name="Togawa R.C."/>
            <person name="Martins N.F."/>
            <person name="Praca L.B."/>
            <person name="Fiuza V."/>
            <person name="Ramos F."/>
            <person name="Silva E."/>
            <person name="Monnerat R.G."/>
        </authorList>
    </citation>
    <scope>NUCLEOTIDE SEQUENCE</scope>
    <source>
        <strain evidence="1">S906</strain>
    </source>
</reference>
<gene>
    <name evidence="2" type="ORF">CN398_10055</name>
    <name evidence="1" type="ORF">FLM80_15310</name>
</gene>
<name>A0A9X6VCJ9_BACTU</name>
<dbReference type="EMBL" id="NTUS01000026">
    <property type="protein sequence ID" value="PFB08054.1"/>
    <property type="molecule type" value="Genomic_DNA"/>
</dbReference>
<dbReference type="EMBL" id="VIGY01000019">
    <property type="protein sequence ID" value="MDN7078430.1"/>
    <property type="molecule type" value="Genomic_DNA"/>
</dbReference>
<organism evidence="2 3">
    <name type="scientific">Bacillus thuringiensis</name>
    <dbReference type="NCBI Taxonomy" id="1428"/>
    <lineage>
        <taxon>Bacteria</taxon>
        <taxon>Bacillati</taxon>
        <taxon>Bacillota</taxon>
        <taxon>Bacilli</taxon>
        <taxon>Bacillales</taxon>
        <taxon>Bacillaceae</taxon>
        <taxon>Bacillus</taxon>
        <taxon>Bacillus cereus group</taxon>
    </lineage>
</organism>
<evidence type="ECO:0000313" key="1">
    <source>
        <dbReference type="EMBL" id="MDN7078430.1"/>
    </source>
</evidence>